<feature type="non-terminal residue" evidence="1">
    <location>
        <position position="1"/>
    </location>
</feature>
<accession>A0A2P5BS79</accession>
<name>A0A2P5BS79_PARAD</name>
<evidence type="ECO:0000313" key="1">
    <source>
        <dbReference type="EMBL" id="PON51615.1"/>
    </source>
</evidence>
<dbReference type="AlphaFoldDB" id="A0A2P5BS79"/>
<keyword evidence="2" id="KW-1185">Reference proteome</keyword>
<dbReference type="Proteomes" id="UP000237105">
    <property type="component" value="Unassembled WGS sequence"/>
</dbReference>
<comment type="caution">
    <text evidence="1">The sequence shown here is derived from an EMBL/GenBank/DDBJ whole genome shotgun (WGS) entry which is preliminary data.</text>
</comment>
<dbReference type="EMBL" id="JXTB01000231">
    <property type="protein sequence ID" value="PON51615.1"/>
    <property type="molecule type" value="Genomic_DNA"/>
</dbReference>
<reference evidence="2" key="1">
    <citation type="submission" date="2016-06" db="EMBL/GenBank/DDBJ databases">
        <title>Parallel loss of symbiosis genes in relatives of nitrogen-fixing non-legume Parasponia.</title>
        <authorList>
            <person name="Van Velzen R."/>
            <person name="Holmer R."/>
            <person name="Bu F."/>
            <person name="Rutten L."/>
            <person name="Van Zeijl A."/>
            <person name="Liu W."/>
            <person name="Santuari L."/>
            <person name="Cao Q."/>
            <person name="Sharma T."/>
            <person name="Shen D."/>
            <person name="Roswanjaya Y."/>
            <person name="Wardhani T."/>
            <person name="Kalhor M.S."/>
            <person name="Jansen J."/>
            <person name="Van den Hoogen J."/>
            <person name="Gungor B."/>
            <person name="Hartog M."/>
            <person name="Hontelez J."/>
            <person name="Verver J."/>
            <person name="Yang W.-C."/>
            <person name="Schijlen E."/>
            <person name="Repin R."/>
            <person name="Schilthuizen M."/>
            <person name="Schranz E."/>
            <person name="Heidstra R."/>
            <person name="Miyata K."/>
            <person name="Fedorova E."/>
            <person name="Kohlen W."/>
            <person name="Bisseling T."/>
            <person name="Smit S."/>
            <person name="Geurts R."/>
        </authorList>
    </citation>
    <scope>NUCLEOTIDE SEQUENCE [LARGE SCALE GENOMIC DNA]</scope>
    <source>
        <strain evidence="2">cv. WU1-14</strain>
    </source>
</reference>
<evidence type="ECO:0000313" key="2">
    <source>
        <dbReference type="Proteomes" id="UP000237105"/>
    </source>
</evidence>
<organism evidence="1 2">
    <name type="scientific">Parasponia andersonii</name>
    <name type="common">Sponia andersonii</name>
    <dbReference type="NCBI Taxonomy" id="3476"/>
    <lineage>
        <taxon>Eukaryota</taxon>
        <taxon>Viridiplantae</taxon>
        <taxon>Streptophyta</taxon>
        <taxon>Embryophyta</taxon>
        <taxon>Tracheophyta</taxon>
        <taxon>Spermatophyta</taxon>
        <taxon>Magnoliopsida</taxon>
        <taxon>eudicotyledons</taxon>
        <taxon>Gunneridae</taxon>
        <taxon>Pentapetalae</taxon>
        <taxon>rosids</taxon>
        <taxon>fabids</taxon>
        <taxon>Rosales</taxon>
        <taxon>Cannabaceae</taxon>
        <taxon>Parasponia</taxon>
    </lineage>
</organism>
<feature type="non-terminal residue" evidence="1">
    <location>
        <position position="67"/>
    </location>
</feature>
<protein>
    <submittedName>
        <fullName evidence="1">Uncharacterized protein</fullName>
    </submittedName>
</protein>
<sequence length="67" mass="7840">SSIWHPGATLGHHKQRLSTPVPIFPGGGYPKKKKLILVWHYHHHHRQLYVTTWPTTASWRPTKWPSI</sequence>
<gene>
    <name evidence="1" type="ORF">PanWU01x14_215520</name>
</gene>
<proteinExistence type="predicted"/>